<evidence type="ECO:0000313" key="2">
    <source>
        <dbReference type="Proteomes" id="UP000217250"/>
    </source>
</evidence>
<dbReference type="KEGG" id="cgh:CGC50_08560"/>
<protein>
    <submittedName>
        <fullName evidence="1">Uncharacterized protein</fullName>
    </submittedName>
</protein>
<accession>A0A250FT11</accession>
<proteinExistence type="predicted"/>
<dbReference type="RefSeq" id="WP_095910491.1">
    <property type="nucleotide sequence ID" value="NZ_CAUPXI010000022.1"/>
</dbReference>
<organism evidence="1 2">
    <name type="scientific">Capnocytophaga gingivalis</name>
    <dbReference type="NCBI Taxonomy" id="1017"/>
    <lineage>
        <taxon>Bacteria</taxon>
        <taxon>Pseudomonadati</taxon>
        <taxon>Bacteroidota</taxon>
        <taxon>Flavobacteriia</taxon>
        <taxon>Flavobacteriales</taxon>
        <taxon>Flavobacteriaceae</taxon>
        <taxon>Capnocytophaga</taxon>
    </lineage>
</organism>
<reference evidence="2" key="1">
    <citation type="submission" date="2017-06" db="EMBL/GenBank/DDBJ databases">
        <title>Capnocytophaga spp. assemblies.</title>
        <authorList>
            <person name="Gulvik C.A."/>
        </authorList>
    </citation>
    <scope>NUCLEOTIDE SEQUENCE [LARGE SCALE GENOMIC DNA]</scope>
    <source>
        <strain evidence="2">H1496</strain>
    </source>
</reference>
<evidence type="ECO:0000313" key="1">
    <source>
        <dbReference type="EMBL" id="ATA87208.1"/>
    </source>
</evidence>
<dbReference type="Proteomes" id="UP000217250">
    <property type="component" value="Chromosome"/>
</dbReference>
<dbReference type="OrthoDB" id="964950at2"/>
<dbReference type="GeneID" id="84808603"/>
<dbReference type="EMBL" id="CP022386">
    <property type="protein sequence ID" value="ATA87208.1"/>
    <property type="molecule type" value="Genomic_DNA"/>
</dbReference>
<dbReference type="AlphaFoldDB" id="A0A250FT11"/>
<gene>
    <name evidence="1" type="ORF">CGC50_08560</name>
</gene>
<sequence length="73" mass="8536">MSVLTIDILNPKAEELLKNLADLQLIAIKDRKSNPFLQVIERFRKKNEANAPSLEEITKEVEKVRAKRYEEKK</sequence>
<name>A0A250FT11_9FLAO</name>